<dbReference type="Pfam" id="PF04909">
    <property type="entry name" value="Amidohydro_2"/>
    <property type="match status" value="1"/>
</dbReference>
<dbReference type="PANTHER" id="PTHR21240:SF30">
    <property type="entry name" value="AMIDOHYDROLASE-RELATED DOMAIN-CONTAINING PROTEIN-RELATED"/>
    <property type="match status" value="1"/>
</dbReference>
<organism evidence="3">
    <name type="scientific">marine sediment metagenome</name>
    <dbReference type="NCBI Taxonomy" id="412755"/>
    <lineage>
        <taxon>unclassified sequences</taxon>
        <taxon>metagenomes</taxon>
        <taxon>ecological metagenomes</taxon>
    </lineage>
</organism>
<dbReference type="GO" id="GO:0016787">
    <property type="term" value="F:hydrolase activity"/>
    <property type="evidence" value="ECO:0007669"/>
    <property type="project" value="InterPro"/>
</dbReference>
<keyword evidence="1" id="KW-0456">Lyase</keyword>
<proteinExistence type="predicted"/>
<dbReference type="SUPFAM" id="SSF51556">
    <property type="entry name" value="Metallo-dependent hydrolases"/>
    <property type="match status" value="1"/>
</dbReference>
<feature type="domain" description="Amidohydrolase-related" evidence="2">
    <location>
        <begin position="4"/>
        <end position="252"/>
    </location>
</feature>
<dbReference type="GO" id="GO:0016831">
    <property type="term" value="F:carboxy-lyase activity"/>
    <property type="evidence" value="ECO:0007669"/>
    <property type="project" value="InterPro"/>
</dbReference>
<comment type="caution">
    <text evidence="3">The sequence shown here is derived from an EMBL/GenBank/DDBJ whole genome shotgun (WGS) entry which is preliminary data.</text>
</comment>
<dbReference type="InterPro" id="IPR006680">
    <property type="entry name" value="Amidohydro-rel"/>
</dbReference>
<reference evidence="3" key="1">
    <citation type="journal article" date="2014" name="Front. Microbiol.">
        <title>High frequency of phylogenetically diverse reductive dehalogenase-homologous genes in deep subseafloor sedimentary metagenomes.</title>
        <authorList>
            <person name="Kawai M."/>
            <person name="Futagami T."/>
            <person name="Toyoda A."/>
            <person name="Takaki Y."/>
            <person name="Nishi S."/>
            <person name="Hori S."/>
            <person name="Arai W."/>
            <person name="Tsubouchi T."/>
            <person name="Morono Y."/>
            <person name="Uchiyama I."/>
            <person name="Ito T."/>
            <person name="Fujiyama A."/>
            <person name="Inagaki F."/>
            <person name="Takami H."/>
        </authorList>
    </citation>
    <scope>NUCLEOTIDE SEQUENCE</scope>
    <source>
        <strain evidence="3">Expedition CK06-06</strain>
    </source>
</reference>
<protein>
    <recommendedName>
        <fullName evidence="2">Amidohydrolase-related domain-containing protein</fullName>
    </recommendedName>
</protein>
<dbReference type="GO" id="GO:0019748">
    <property type="term" value="P:secondary metabolic process"/>
    <property type="evidence" value="ECO:0007669"/>
    <property type="project" value="TreeGrafter"/>
</dbReference>
<dbReference type="Gene3D" id="3.20.20.140">
    <property type="entry name" value="Metal-dependent hydrolases"/>
    <property type="match status" value="1"/>
</dbReference>
<dbReference type="EMBL" id="BARS01006644">
    <property type="protein sequence ID" value="GAF71655.1"/>
    <property type="molecule type" value="Genomic_DNA"/>
</dbReference>
<dbReference type="AlphaFoldDB" id="X0T6F2"/>
<name>X0T6F2_9ZZZZ</name>
<dbReference type="GO" id="GO:0005829">
    <property type="term" value="C:cytosol"/>
    <property type="evidence" value="ECO:0007669"/>
    <property type="project" value="TreeGrafter"/>
</dbReference>
<feature type="non-terminal residue" evidence="3">
    <location>
        <position position="284"/>
    </location>
</feature>
<evidence type="ECO:0000259" key="2">
    <source>
        <dbReference type="Pfam" id="PF04909"/>
    </source>
</evidence>
<sequence>MRKIDTEAHFYTREYQDYLFSRKKPPKEELYKGYVRLWYEPQIWEPHGLEIEDSLLDLSKGRLKNMDMAGIDMQVLSLSTPGCEQFSPARGMALSKKTNEELYKAINKYPDRFIGLAALAPQSPEEAARELERAVKELGLKGAKINSHVQGSYLDDKKYWSIFEVAESLDVPIFLHPNTPNPSTIRTYMDYGFALAGPTWGFGAEASFHAMRLIYSGVFDKYPNLKIILGHLGEGLVFWMYRIDFSFKRPWMEEEIRPRIKRMPSEYIQHNFYVNTSGMYSIPA</sequence>
<dbReference type="InterPro" id="IPR032466">
    <property type="entry name" value="Metal_Hydrolase"/>
</dbReference>
<dbReference type="InterPro" id="IPR032465">
    <property type="entry name" value="ACMSD"/>
</dbReference>
<dbReference type="PANTHER" id="PTHR21240">
    <property type="entry name" value="2-AMINO-3-CARBOXYLMUCONATE-6-SEMIALDEHYDE DECARBOXYLASE"/>
    <property type="match status" value="1"/>
</dbReference>
<accession>X0T6F2</accession>
<gene>
    <name evidence="3" type="ORF">S01H1_12922</name>
</gene>
<evidence type="ECO:0000256" key="1">
    <source>
        <dbReference type="ARBA" id="ARBA00023239"/>
    </source>
</evidence>
<evidence type="ECO:0000313" key="3">
    <source>
        <dbReference type="EMBL" id="GAF71655.1"/>
    </source>
</evidence>